<evidence type="ECO:0000313" key="14">
    <source>
        <dbReference type="Proteomes" id="UP000198510"/>
    </source>
</evidence>
<evidence type="ECO:0000256" key="4">
    <source>
        <dbReference type="ARBA" id="ARBA00022553"/>
    </source>
</evidence>
<reference evidence="13 14" key="1">
    <citation type="submission" date="2016-10" db="EMBL/GenBank/DDBJ databases">
        <authorList>
            <person name="de Groot N.N."/>
        </authorList>
    </citation>
    <scope>NUCLEOTIDE SEQUENCE [LARGE SCALE GENOMIC DNA]</scope>
    <source>
        <strain evidence="13 14">DSM 25186</strain>
    </source>
</reference>
<dbReference type="SUPFAM" id="SSF55874">
    <property type="entry name" value="ATPase domain of HSP90 chaperone/DNA topoisomerase II/histidine kinase"/>
    <property type="match status" value="1"/>
</dbReference>
<keyword evidence="8" id="KW-0067">ATP-binding</keyword>
<sequence length="575" mass="64037">MRYRNLQIGTKLAIVVVVLNLSLIGLLSLLFFQQFQLALNERVLLQLSSILQLKKVQIERLLSETQAELNQTGTVPKAAAVLFDTLVVRQGPPLTLHIPSLTAPVHLPPLRRNAGTIHDLTPAHPTGRMTFAFQLPVDGQQERWVGLTLDAVQEILFERTGMGETGESYLVGQDTTLRSQSRFFPQTNPTHLRVATEGAMAALAGNAGHVQTHDYRDVPVFSAYEPLEINGLHWAILSEIDEREALEPLHRLRTRLWLLAGAVLFLTVVVTSLLSRVVTQPIVLMEKVLNTMSKGDLSPEVPPAASTDELGRMHAALARLVGALKQTIAYADQIGAGDFEADYPLASQEDALGQALLRMRDQLKAYQEKEQAFRRENQRSLLRGVETERARLAKELHDGLGPLLTSLKMRIQALPLTSPEKEVLKTQLDETIQEVRRMSYNLMPSVLRDFGVGEAVQNLVTQMQGITSTQLRYVNSVEEGVVIPAEVGTALYRIAQEALHNGIRHAQAAEIRLSITTFEDRISFYYRDNGVGFDTRREYSGLGLRNMRERVLLLDGMFVLESDASGTLLEIELPL</sequence>
<evidence type="ECO:0000256" key="1">
    <source>
        <dbReference type="ARBA" id="ARBA00000085"/>
    </source>
</evidence>
<dbReference type="EMBL" id="FNFO01000013">
    <property type="protein sequence ID" value="SDM43583.1"/>
    <property type="molecule type" value="Genomic_DNA"/>
</dbReference>
<proteinExistence type="predicted"/>
<protein>
    <recommendedName>
        <fullName evidence="3">histidine kinase</fullName>
        <ecNumber evidence="3">2.7.13.3</ecNumber>
    </recommendedName>
</protein>
<name>A0A1G9T769_9BACT</name>
<evidence type="ECO:0000256" key="8">
    <source>
        <dbReference type="ARBA" id="ARBA00022840"/>
    </source>
</evidence>
<evidence type="ECO:0000256" key="3">
    <source>
        <dbReference type="ARBA" id="ARBA00012438"/>
    </source>
</evidence>
<dbReference type="EC" id="2.7.13.3" evidence="3"/>
<evidence type="ECO:0000313" key="13">
    <source>
        <dbReference type="EMBL" id="SDM43583.1"/>
    </source>
</evidence>
<keyword evidence="10" id="KW-0472">Membrane</keyword>
<evidence type="ECO:0000256" key="10">
    <source>
        <dbReference type="SAM" id="Phobius"/>
    </source>
</evidence>
<dbReference type="Pfam" id="PF07730">
    <property type="entry name" value="HisKA_3"/>
    <property type="match status" value="1"/>
</dbReference>
<comment type="subcellular location">
    <subcellularLocation>
        <location evidence="2">Membrane</location>
    </subcellularLocation>
</comment>
<evidence type="ECO:0000256" key="5">
    <source>
        <dbReference type="ARBA" id="ARBA00022679"/>
    </source>
</evidence>
<evidence type="ECO:0000256" key="7">
    <source>
        <dbReference type="ARBA" id="ARBA00022777"/>
    </source>
</evidence>
<dbReference type="Proteomes" id="UP000198510">
    <property type="component" value="Unassembled WGS sequence"/>
</dbReference>
<dbReference type="SUPFAM" id="SSF158472">
    <property type="entry name" value="HAMP domain-like"/>
    <property type="match status" value="1"/>
</dbReference>
<evidence type="ECO:0000256" key="2">
    <source>
        <dbReference type="ARBA" id="ARBA00004370"/>
    </source>
</evidence>
<dbReference type="Gene3D" id="1.10.8.500">
    <property type="entry name" value="HAMP domain in histidine kinase"/>
    <property type="match status" value="1"/>
</dbReference>
<dbReference type="PROSITE" id="PS50885">
    <property type="entry name" value="HAMP"/>
    <property type="match status" value="1"/>
</dbReference>
<keyword evidence="9" id="KW-0902">Two-component regulatory system</keyword>
<keyword evidence="10" id="KW-0812">Transmembrane</keyword>
<keyword evidence="14" id="KW-1185">Reference proteome</keyword>
<dbReference type="Gene3D" id="3.30.565.10">
    <property type="entry name" value="Histidine kinase-like ATPase, C-terminal domain"/>
    <property type="match status" value="1"/>
</dbReference>
<dbReference type="InterPro" id="IPR003660">
    <property type="entry name" value="HAMP_dom"/>
</dbReference>
<dbReference type="InterPro" id="IPR005467">
    <property type="entry name" value="His_kinase_dom"/>
</dbReference>
<feature type="transmembrane region" description="Helical" evidence="10">
    <location>
        <begin position="12"/>
        <end position="32"/>
    </location>
</feature>
<accession>A0A1G9T769</accession>
<keyword evidence="10" id="KW-1133">Transmembrane helix</keyword>
<dbReference type="Pfam" id="PF02518">
    <property type="entry name" value="HATPase_c"/>
    <property type="match status" value="1"/>
</dbReference>
<dbReference type="OrthoDB" id="9760839at2"/>
<dbReference type="Pfam" id="PF00672">
    <property type="entry name" value="HAMP"/>
    <property type="match status" value="1"/>
</dbReference>
<dbReference type="Gene3D" id="1.20.5.1930">
    <property type="match status" value="1"/>
</dbReference>
<dbReference type="GO" id="GO:0005524">
    <property type="term" value="F:ATP binding"/>
    <property type="evidence" value="ECO:0007669"/>
    <property type="project" value="UniProtKB-KW"/>
</dbReference>
<dbReference type="RefSeq" id="WP_089687641.1">
    <property type="nucleotide sequence ID" value="NZ_FNFO01000013.1"/>
</dbReference>
<dbReference type="GO" id="GO:0016020">
    <property type="term" value="C:membrane"/>
    <property type="evidence" value="ECO:0007669"/>
    <property type="project" value="UniProtKB-SubCell"/>
</dbReference>
<dbReference type="PANTHER" id="PTHR24421">
    <property type="entry name" value="NITRATE/NITRITE SENSOR PROTEIN NARX-RELATED"/>
    <property type="match status" value="1"/>
</dbReference>
<dbReference type="AlphaFoldDB" id="A0A1G9T769"/>
<dbReference type="STRING" id="1075417.SAMN05421823_113110"/>
<dbReference type="GO" id="GO:0000155">
    <property type="term" value="F:phosphorelay sensor kinase activity"/>
    <property type="evidence" value="ECO:0007669"/>
    <property type="project" value="InterPro"/>
</dbReference>
<comment type="catalytic activity">
    <reaction evidence="1">
        <text>ATP + protein L-histidine = ADP + protein N-phospho-L-histidine.</text>
        <dbReference type="EC" id="2.7.13.3"/>
    </reaction>
</comment>
<dbReference type="PROSITE" id="PS50109">
    <property type="entry name" value="HIS_KIN"/>
    <property type="match status" value="1"/>
</dbReference>
<feature type="domain" description="Histidine kinase" evidence="11">
    <location>
        <begin position="391"/>
        <end position="575"/>
    </location>
</feature>
<keyword evidence="5" id="KW-0808">Transferase</keyword>
<dbReference type="InterPro" id="IPR003594">
    <property type="entry name" value="HATPase_dom"/>
</dbReference>
<feature type="domain" description="HAMP" evidence="12">
    <location>
        <begin position="276"/>
        <end position="329"/>
    </location>
</feature>
<keyword evidence="7" id="KW-0418">Kinase</keyword>
<evidence type="ECO:0000259" key="11">
    <source>
        <dbReference type="PROSITE" id="PS50109"/>
    </source>
</evidence>
<dbReference type="InterPro" id="IPR011712">
    <property type="entry name" value="Sig_transdc_His_kin_sub3_dim/P"/>
</dbReference>
<dbReference type="InterPro" id="IPR050482">
    <property type="entry name" value="Sensor_HK_TwoCompSys"/>
</dbReference>
<evidence type="ECO:0000256" key="9">
    <source>
        <dbReference type="ARBA" id="ARBA00023012"/>
    </source>
</evidence>
<feature type="transmembrane region" description="Helical" evidence="10">
    <location>
        <begin position="256"/>
        <end position="275"/>
    </location>
</feature>
<gene>
    <name evidence="13" type="ORF">SAMN05421823_113110</name>
</gene>
<dbReference type="PANTHER" id="PTHR24421:SF10">
    <property type="entry name" value="NITRATE_NITRITE SENSOR PROTEIN NARQ"/>
    <property type="match status" value="1"/>
</dbReference>
<evidence type="ECO:0000256" key="6">
    <source>
        <dbReference type="ARBA" id="ARBA00022741"/>
    </source>
</evidence>
<dbReference type="CDD" id="cd16917">
    <property type="entry name" value="HATPase_UhpB-NarQ-NarX-like"/>
    <property type="match status" value="1"/>
</dbReference>
<dbReference type="CDD" id="cd18774">
    <property type="entry name" value="PDC2_HK_sensor"/>
    <property type="match status" value="1"/>
</dbReference>
<dbReference type="SMART" id="SM00304">
    <property type="entry name" value="HAMP"/>
    <property type="match status" value="1"/>
</dbReference>
<evidence type="ECO:0000259" key="12">
    <source>
        <dbReference type="PROSITE" id="PS50885"/>
    </source>
</evidence>
<dbReference type="SMART" id="SM00387">
    <property type="entry name" value="HATPase_c"/>
    <property type="match status" value="1"/>
</dbReference>
<keyword evidence="4" id="KW-0597">Phosphoprotein</keyword>
<keyword evidence="6" id="KW-0547">Nucleotide-binding</keyword>
<organism evidence="13 14">
    <name type="scientific">Catalinimonas alkaloidigena</name>
    <dbReference type="NCBI Taxonomy" id="1075417"/>
    <lineage>
        <taxon>Bacteria</taxon>
        <taxon>Pseudomonadati</taxon>
        <taxon>Bacteroidota</taxon>
        <taxon>Cytophagia</taxon>
        <taxon>Cytophagales</taxon>
        <taxon>Catalimonadaceae</taxon>
        <taxon>Catalinimonas</taxon>
    </lineage>
</organism>
<dbReference type="GO" id="GO:0046983">
    <property type="term" value="F:protein dimerization activity"/>
    <property type="evidence" value="ECO:0007669"/>
    <property type="project" value="InterPro"/>
</dbReference>
<dbReference type="Gene3D" id="3.30.450.20">
    <property type="entry name" value="PAS domain"/>
    <property type="match status" value="1"/>
</dbReference>
<dbReference type="InterPro" id="IPR036890">
    <property type="entry name" value="HATPase_C_sf"/>
</dbReference>